<dbReference type="Proteomes" id="UP001054821">
    <property type="component" value="Chromosome 7"/>
</dbReference>
<dbReference type="AlphaFoldDB" id="A0AAD4V7Q6"/>
<organism evidence="2 3">
    <name type="scientific">Prunus dulcis</name>
    <name type="common">Almond</name>
    <name type="synonym">Amygdalus dulcis</name>
    <dbReference type="NCBI Taxonomy" id="3755"/>
    <lineage>
        <taxon>Eukaryota</taxon>
        <taxon>Viridiplantae</taxon>
        <taxon>Streptophyta</taxon>
        <taxon>Embryophyta</taxon>
        <taxon>Tracheophyta</taxon>
        <taxon>Spermatophyta</taxon>
        <taxon>Magnoliopsida</taxon>
        <taxon>eudicotyledons</taxon>
        <taxon>Gunneridae</taxon>
        <taxon>Pentapetalae</taxon>
        <taxon>rosids</taxon>
        <taxon>fabids</taxon>
        <taxon>Rosales</taxon>
        <taxon>Rosaceae</taxon>
        <taxon>Amygdaloideae</taxon>
        <taxon>Amygdaleae</taxon>
        <taxon>Prunus</taxon>
    </lineage>
</organism>
<dbReference type="EMBL" id="JAJFAZ020000007">
    <property type="protein sequence ID" value="KAI5318917.1"/>
    <property type="molecule type" value="Genomic_DNA"/>
</dbReference>
<sequence>MASTSSSSSSSLSSLDLLADVATQQLIELLLDVKTVIKEMINFFAGKGREGKGTKGFGRQVRFELNDIFIPKKKMSRLSPFSLNMKTLKRKRECCADPNSSKSGSHNKKKDEGQGTMIGIAKANNWLFHVSDVSQLRFCNTPTLN</sequence>
<protein>
    <submittedName>
        <fullName evidence="2">Uncharacterized protein</fullName>
    </submittedName>
</protein>
<keyword evidence="3" id="KW-1185">Reference proteome</keyword>
<evidence type="ECO:0000256" key="1">
    <source>
        <dbReference type="SAM" id="MobiDB-lite"/>
    </source>
</evidence>
<evidence type="ECO:0000313" key="3">
    <source>
        <dbReference type="Proteomes" id="UP001054821"/>
    </source>
</evidence>
<reference evidence="2 3" key="1">
    <citation type="journal article" date="2022" name="G3 (Bethesda)">
        <title>Whole-genome sequence and methylome profiling of the almond [Prunus dulcis (Mill.) D.A. Webb] cultivar 'Nonpareil'.</title>
        <authorList>
            <person name="D'Amico-Willman K.M."/>
            <person name="Ouma W.Z."/>
            <person name="Meulia T."/>
            <person name="Sideli G.M."/>
            <person name="Gradziel T.M."/>
            <person name="Fresnedo-Ramirez J."/>
        </authorList>
    </citation>
    <scope>NUCLEOTIDE SEQUENCE [LARGE SCALE GENOMIC DNA]</scope>
    <source>
        <strain evidence="2">Clone GOH B32 T37-40</strain>
    </source>
</reference>
<evidence type="ECO:0000313" key="2">
    <source>
        <dbReference type="EMBL" id="KAI5318917.1"/>
    </source>
</evidence>
<accession>A0AAD4V7Q6</accession>
<comment type="caution">
    <text evidence="2">The sequence shown here is derived from an EMBL/GenBank/DDBJ whole genome shotgun (WGS) entry which is preliminary data.</text>
</comment>
<proteinExistence type="predicted"/>
<gene>
    <name evidence="2" type="ORF">L3X38_038625</name>
</gene>
<feature type="region of interest" description="Disordered" evidence="1">
    <location>
        <begin position="94"/>
        <end position="113"/>
    </location>
</feature>
<name>A0AAD4V7Q6_PRUDU</name>